<evidence type="ECO:0000313" key="3">
    <source>
        <dbReference type="Proteomes" id="UP001549257"/>
    </source>
</evidence>
<dbReference type="Proteomes" id="UP001549257">
    <property type="component" value="Unassembled WGS sequence"/>
</dbReference>
<reference evidence="2 3" key="1">
    <citation type="submission" date="2024-06" db="EMBL/GenBank/DDBJ databases">
        <title>Sorghum-associated microbial communities from plants grown in Nebraska, USA.</title>
        <authorList>
            <person name="Schachtman D."/>
        </authorList>
    </citation>
    <scope>NUCLEOTIDE SEQUENCE [LARGE SCALE GENOMIC DNA]</scope>
    <source>
        <strain evidence="2 3">2857</strain>
    </source>
</reference>
<dbReference type="RefSeq" id="WP_354023850.1">
    <property type="nucleotide sequence ID" value="NZ_JBEPSJ010000001.1"/>
</dbReference>
<gene>
    <name evidence="2" type="ORF">ABIE21_001175</name>
</gene>
<dbReference type="Pfam" id="PF24551">
    <property type="entry name" value="SH3_Rv0428c"/>
    <property type="match status" value="1"/>
</dbReference>
<sequence>MVTPVEFLRSAGDGTRVVIRYTLHDDPDGSATDVLGFLSGTDETHCVVATVRGLKTVAFADVIAAKEVPPPPAPRPR</sequence>
<evidence type="ECO:0000259" key="1">
    <source>
        <dbReference type="Pfam" id="PF24551"/>
    </source>
</evidence>
<organism evidence="2 3">
    <name type="scientific">Conyzicola nivalis</name>
    <dbReference type="NCBI Taxonomy" id="1477021"/>
    <lineage>
        <taxon>Bacteria</taxon>
        <taxon>Bacillati</taxon>
        <taxon>Actinomycetota</taxon>
        <taxon>Actinomycetes</taxon>
        <taxon>Micrococcales</taxon>
        <taxon>Microbacteriaceae</taxon>
        <taxon>Conyzicola</taxon>
    </lineage>
</organism>
<feature type="domain" description="Histone acetyltransferase Rv0428c-like SH3" evidence="1">
    <location>
        <begin position="14"/>
        <end position="66"/>
    </location>
</feature>
<proteinExistence type="predicted"/>
<evidence type="ECO:0000313" key="2">
    <source>
        <dbReference type="EMBL" id="MET4581685.1"/>
    </source>
</evidence>
<keyword evidence="3" id="KW-1185">Reference proteome</keyword>
<name>A0ABV2QM70_9MICO</name>
<comment type="caution">
    <text evidence="2">The sequence shown here is derived from an EMBL/GenBank/DDBJ whole genome shotgun (WGS) entry which is preliminary data.</text>
</comment>
<accession>A0ABV2QM70</accession>
<protein>
    <recommendedName>
        <fullName evidence="1">Histone acetyltransferase Rv0428c-like SH3 domain-containing protein</fullName>
    </recommendedName>
</protein>
<dbReference type="EMBL" id="JBEPSJ010000001">
    <property type="protein sequence ID" value="MET4581685.1"/>
    <property type="molecule type" value="Genomic_DNA"/>
</dbReference>
<dbReference type="InterPro" id="IPR056934">
    <property type="entry name" value="SH3_Rv0428c"/>
</dbReference>